<dbReference type="InterPro" id="IPR036426">
    <property type="entry name" value="Bulb-type_lectin_dom_sf"/>
</dbReference>
<evidence type="ECO:0000256" key="2">
    <source>
        <dbReference type="PROSITE-ProRule" id="PRU10141"/>
    </source>
</evidence>
<dbReference type="Gene3D" id="2.90.10.30">
    <property type="match status" value="1"/>
</dbReference>
<dbReference type="GO" id="GO:0004672">
    <property type="term" value="F:protein kinase activity"/>
    <property type="evidence" value="ECO:0007669"/>
    <property type="project" value="InterPro"/>
</dbReference>
<dbReference type="Proteomes" id="UP000655225">
    <property type="component" value="Unassembled WGS sequence"/>
</dbReference>
<dbReference type="InterPro" id="IPR001480">
    <property type="entry name" value="Bulb-type_lectin_dom"/>
</dbReference>
<evidence type="ECO:0000313" key="6">
    <source>
        <dbReference type="EMBL" id="KAF8404410.1"/>
    </source>
</evidence>
<keyword evidence="2" id="KW-0547">Nucleotide-binding</keyword>
<dbReference type="FunFam" id="2.90.10.30:FF:000001">
    <property type="entry name" value="Serine/threonine-protein kinase"/>
    <property type="match status" value="1"/>
</dbReference>
<dbReference type="FunFam" id="2.90.10.10:FF:000006">
    <property type="entry name" value="Serine/threonine-protein kinase"/>
    <property type="match status" value="1"/>
</dbReference>
<dbReference type="GO" id="GO:0005524">
    <property type="term" value="F:ATP binding"/>
    <property type="evidence" value="ECO:0007669"/>
    <property type="project" value="UniProtKB-UniRule"/>
</dbReference>
<evidence type="ECO:0000256" key="4">
    <source>
        <dbReference type="SAM" id="SignalP"/>
    </source>
</evidence>
<sequence length="694" mass="77580">MESTISILVFLVLLYLLTSVTEAQPKLIKLGSILSPTIPPTSLFSPSRRFAFGFYQERNGYAIGIWFVGKPEKTVVWTANRDDPPVSPNATLDFTKDGKLLLRNVQGQEKLIANVSDTASSASMLDSGNFVLYNNEFNIIWQSFDFPTDTILGSQILTAGHHLVSSLSETDHSTGRFRLKMQVDGNLVLYPLNTNDTPEEASWSSRTYGYSELQLYLNQSTGALLVRNNTGYIRFRSSNNKKFPNDTDTDTDTIFRATVDVDGNFRLYSHSFEGNGKSTMTIEWRALDNQCHVKSFCGFNSYCTLMDNAADCLCLNGFEFVDPNDKSRGCQSIFTRESCRHGKGNAKAYNITTLDKMTGGDRPYSDASMTEEDCSKSCLEDCNCEAALYHQGNCKKQKLPLRYIRRDQSLSTKAFLKLGNKTSIQEANPNGTHPIPMKQPPVAIDSKKANVLIVVVTLGFVTCSCVAISVSGFFIYKDRAYRYRRLLGNGNLGLREELTLRMFSYNELVKATDGFKEELGRGSFGAVYKGVLSRGSKLVAVKRLEKVVEEGEREFRAEMRAIGRTQELGTRGYLAPEWQKNTPISVKADIYSFGVVLLEIICCRKNLEVHVLRTDEVILSTWVYNCFVARDLNNLVGGEEVDKTTLETMVKVGLWCIQDEPHLRPSMKNVILMLQGIMDVPVPPSPTPSSMTSS</sequence>
<keyword evidence="3" id="KW-1133">Transmembrane helix</keyword>
<dbReference type="EMBL" id="JABCRI010000006">
    <property type="protein sequence ID" value="KAF8404410.1"/>
    <property type="molecule type" value="Genomic_DNA"/>
</dbReference>
<dbReference type="InterPro" id="IPR017441">
    <property type="entry name" value="Protein_kinase_ATP_BS"/>
</dbReference>
<keyword evidence="2" id="KW-0067">ATP-binding</keyword>
<name>A0A834ZF90_TETSI</name>
<reference evidence="6 7" key="1">
    <citation type="submission" date="2020-04" db="EMBL/GenBank/DDBJ databases">
        <title>Plant Genome Project.</title>
        <authorList>
            <person name="Zhang R.-G."/>
        </authorList>
    </citation>
    <scope>NUCLEOTIDE SEQUENCE [LARGE SCALE GENOMIC DNA]</scope>
    <source>
        <strain evidence="6">YNK0</strain>
        <tissue evidence="6">Leaf</tissue>
    </source>
</reference>
<feature type="binding site" evidence="2">
    <location>
        <position position="542"/>
    </location>
    <ligand>
        <name>ATP</name>
        <dbReference type="ChEBI" id="CHEBI:30616"/>
    </ligand>
</feature>
<dbReference type="InterPro" id="IPR051343">
    <property type="entry name" value="G-type_lectin_kinases/EP1-like"/>
</dbReference>
<feature type="transmembrane region" description="Helical" evidence="3">
    <location>
        <begin position="451"/>
        <end position="476"/>
    </location>
</feature>
<dbReference type="FunFam" id="2.90.10.10:FF:000026">
    <property type="entry name" value="Serine/threonine-protein kinase"/>
    <property type="match status" value="1"/>
</dbReference>
<dbReference type="InterPro" id="IPR001245">
    <property type="entry name" value="Ser-Thr/Tyr_kinase_cat_dom"/>
</dbReference>
<dbReference type="OrthoDB" id="1668230at2759"/>
<accession>A0A834ZF90</accession>
<evidence type="ECO:0000256" key="1">
    <source>
        <dbReference type="ARBA" id="ARBA00022729"/>
    </source>
</evidence>
<feature type="signal peptide" evidence="4">
    <location>
        <begin position="1"/>
        <end position="23"/>
    </location>
</feature>
<organism evidence="6 7">
    <name type="scientific">Tetracentron sinense</name>
    <name type="common">Spur-leaf</name>
    <dbReference type="NCBI Taxonomy" id="13715"/>
    <lineage>
        <taxon>Eukaryota</taxon>
        <taxon>Viridiplantae</taxon>
        <taxon>Streptophyta</taxon>
        <taxon>Embryophyta</taxon>
        <taxon>Tracheophyta</taxon>
        <taxon>Spermatophyta</taxon>
        <taxon>Magnoliopsida</taxon>
        <taxon>Trochodendrales</taxon>
        <taxon>Trochodendraceae</taxon>
        <taxon>Tetracentron</taxon>
    </lineage>
</organism>
<comment type="caution">
    <text evidence="6">The sequence shown here is derived from an EMBL/GenBank/DDBJ whole genome shotgun (WGS) entry which is preliminary data.</text>
</comment>
<keyword evidence="3" id="KW-0812">Transmembrane</keyword>
<evidence type="ECO:0000256" key="3">
    <source>
        <dbReference type="SAM" id="Phobius"/>
    </source>
</evidence>
<dbReference type="SUPFAM" id="SSF56112">
    <property type="entry name" value="Protein kinase-like (PK-like)"/>
    <property type="match status" value="1"/>
</dbReference>
<dbReference type="SMART" id="SM00108">
    <property type="entry name" value="B_lectin"/>
    <property type="match status" value="1"/>
</dbReference>
<proteinExistence type="predicted"/>
<dbReference type="Gene3D" id="1.10.510.10">
    <property type="entry name" value="Transferase(Phosphotransferase) domain 1"/>
    <property type="match status" value="1"/>
</dbReference>
<dbReference type="PANTHER" id="PTHR47976">
    <property type="entry name" value="G-TYPE LECTIN S-RECEPTOR-LIKE SERINE/THREONINE-PROTEIN KINASE SD2-5"/>
    <property type="match status" value="1"/>
</dbReference>
<dbReference type="SUPFAM" id="SSF51110">
    <property type="entry name" value="alpha-D-mannose-specific plant lectins"/>
    <property type="match status" value="2"/>
</dbReference>
<gene>
    <name evidence="6" type="ORF">HHK36_009295</name>
</gene>
<dbReference type="PROSITE" id="PS50927">
    <property type="entry name" value="BULB_LECTIN"/>
    <property type="match status" value="1"/>
</dbReference>
<dbReference type="InterPro" id="IPR011009">
    <property type="entry name" value="Kinase-like_dom_sf"/>
</dbReference>
<dbReference type="AlphaFoldDB" id="A0A834ZF90"/>
<evidence type="ECO:0000259" key="5">
    <source>
        <dbReference type="PROSITE" id="PS50927"/>
    </source>
</evidence>
<dbReference type="Pfam" id="PF07714">
    <property type="entry name" value="PK_Tyr_Ser-Thr"/>
    <property type="match status" value="1"/>
</dbReference>
<dbReference type="PANTHER" id="PTHR47976:SF27">
    <property type="entry name" value="RECEPTOR-LIKE SERINE_THREONINE-PROTEIN KINASE"/>
    <property type="match status" value="1"/>
</dbReference>
<keyword evidence="3" id="KW-0472">Membrane</keyword>
<keyword evidence="7" id="KW-1185">Reference proteome</keyword>
<dbReference type="Gene3D" id="2.90.10.10">
    <property type="entry name" value="Bulb-type lectin domain"/>
    <property type="match status" value="1"/>
</dbReference>
<feature type="chain" id="PRO_5033041276" description="Bulb-type lectin domain-containing protein" evidence="4">
    <location>
        <begin position="24"/>
        <end position="694"/>
    </location>
</feature>
<protein>
    <recommendedName>
        <fullName evidence="5">Bulb-type lectin domain-containing protein</fullName>
    </recommendedName>
</protein>
<keyword evidence="1 4" id="KW-0732">Signal</keyword>
<dbReference type="Gene3D" id="3.30.200.20">
    <property type="entry name" value="Phosphorylase Kinase, domain 1"/>
    <property type="match status" value="1"/>
</dbReference>
<feature type="domain" description="Bulb-type lectin" evidence="5">
    <location>
        <begin position="29"/>
        <end position="145"/>
    </location>
</feature>
<dbReference type="CDD" id="cd00028">
    <property type="entry name" value="B_lectin"/>
    <property type="match status" value="1"/>
</dbReference>
<dbReference type="PROSITE" id="PS00107">
    <property type="entry name" value="PROTEIN_KINASE_ATP"/>
    <property type="match status" value="1"/>
</dbReference>
<dbReference type="Pfam" id="PF01453">
    <property type="entry name" value="B_lectin"/>
    <property type="match status" value="1"/>
</dbReference>
<dbReference type="OMA" id="HEECESA"/>
<evidence type="ECO:0000313" key="7">
    <source>
        <dbReference type="Proteomes" id="UP000655225"/>
    </source>
</evidence>